<proteinExistence type="predicted"/>
<dbReference type="Pfam" id="PF19791">
    <property type="entry name" value="DUF6275"/>
    <property type="match status" value="1"/>
</dbReference>
<sequence length="99" mass="12047">MKEIRDEIAFDIVRNYVKEKYNLEKACEDAEPYMVWKCKTLQNWKYLMSTDLHDGMYYELTFNGDKNEWYLDAYKKFENRCISDNLFKSLTLAESKIEE</sequence>
<dbReference type="InterPro" id="IPR046242">
    <property type="entry name" value="DUF6275"/>
</dbReference>
<reference evidence="1" key="1">
    <citation type="journal article" date="2021" name="Proc. Natl. Acad. Sci. U.S.A.">
        <title>A Catalog of Tens of Thousands of Viruses from Human Metagenomes Reveals Hidden Associations with Chronic Diseases.</title>
        <authorList>
            <person name="Tisza M.J."/>
            <person name="Buck C.B."/>
        </authorList>
    </citation>
    <scope>NUCLEOTIDE SEQUENCE</scope>
    <source>
        <strain evidence="1">Ctljn1</strain>
    </source>
</reference>
<accession>A0A8S5R1A7</accession>
<dbReference type="EMBL" id="BK015788">
    <property type="protein sequence ID" value="DAE24938.1"/>
    <property type="molecule type" value="Genomic_DNA"/>
</dbReference>
<organism evidence="1">
    <name type="scientific">Siphoviridae sp. ctljn1</name>
    <dbReference type="NCBI Taxonomy" id="2826448"/>
    <lineage>
        <taxon>Viruses</taxon>
        <taxon>Duplodnaviria</taxon>
        <taxon>Heunggongvirae</taxon>
        <taxon>Uroviricota</taxon>
        <taxon>Caudoviricetes</taxon>
    </lineage>
</organism>
<evidence type="ECO:0000313" key="1">
    <source>
        <dbReference type="EMBL" id="DAE24938.1"/>
    </source>
</evidence>
<protein>
    <submittedName>
        <fullName evidence="1">IGLE PROTEIN, BACTERIAL SECRETION SYSTEM</fullName>
    </submittedName>
</protein>
<name>A0A8S5R1A7_9CAUD</name>